<proteinExistence type="predicted"/>
<gene>
    <name evidence="3" type="ORF">OTU49_016410</name>
</gene>
<dbReference type="Proteomes" id="UP001445076">
    <property type="component" value="Unassembled WGS sequence"/>
</dbReference>
<evidence type="ECO:0000256" key="1">
    <source>
        <dbReference type="SAM" id="MobiDB-lite"/>
    </source>
</evidence>
<feature type="region of interest" description="Disordered" evidence="1">
    <location>
        <begin position="1"/>
        <end position="22"/>
    </location>
</feature>
<evidence type="ECO:0000256" key="2">
    <source>
        <dbReference type="SAM" id="Phobius"/>
    </source>
</evidence>
<keyword evidence="2" id="KW-1133">Transmembrane helix</keyword>
<name>A0AAW0XWV8_CHEQU</name>
<keyword evidence="2" id="KW-0472">Membrane</keyword>
<protein>
    <submittedName>
        <fullName evidence="3">Uncharacterized protein</fullName>
    </submittedName>
</protein>
<sequence length="140" mass="15829">MITNSDRAVRTRENNAEGNDEDLNSENYFLEVRVPHSAAASELPTVNSLDTSGDGFFSQEAVLITECDGESYNTDATLHFCRRRILKPRDAVCTLLGYRSWIKDSADQCSCMKVFNFAYFIFFFLGLCIGPVLQYNICLK</sequence>
<dbReference type="AlphaFoldDB" id="A0AAW0XWV8"/>
<accession>A0AAW0XWV8</accession>
<organism evidence="3 4">
    <name type="scientific">Cherax quadricarinatus</name>
    <name type="common">Australian red claw crayfish</name>
    <dbReference type="NCBI Taxonomy" id="27406"/>
    <lineage>
        <taxon>Eukaryota</taxon>
        <taxon>Metazoa</taxon>
        <taxon>Ecdysozoa</taxon>
        <taxon>Arthropoda</taxon>
        <taxon>Crustacea</taxon>
        <taxon>Multicrustacea</taxon>
        <taxon>Malacostraca</taxon>
        <taxon>Eumalacostraca</taxon>
        <taxon>Eucarida</taxon>
        <taxon>Decapoda</taxon>
        <taxon>Pleocyemata</taxon>
        <taxon>Astacidea</taxon>
        <taxon>Parastacoidea</taxon>
        <taxon>Parastacidae</taxon>
        <taxon>Cherax</taxon>
    </lineage>
</organism>
<evidence type="ECO:0000313" key="4">
    <source>
        <dbReference type="Proteomes" id="UP001445076"/>
    </source>
</evidence>
<reference evidence="3 4" key="1">
    <citation type="journal article" date="2024" name="BMC Genomics">
        <title>Genome assembly of redclaw crayfish (Cherax quadricarinatus) provides insights into its immune adaptation and hypoxia tolerance.</title>
        <authorList>
            <person name="Liu Z."/>
            <person name="Zheng J."/>
            <person name="Li H."/>
            <person name="Fang K."/>
            <person name="Wang S."/>
            <person name="He J."/>
            <person name="Zhou D."/>
            <person name="Weng S."/>
            <person name="Chi M."/>
            <person name="Gu Z."/>
            <person name="He J."/>
            <person name="Li F."/>
            <person name="Wang M."/>
        </authorList>
    </citation>
    <scope>NUCLEOTIDE SEQUENCE [LARGE SCALE GENOMIC DNA]</scope>
    <source>
        <strain evidence="3">ZL_2023a</strain>
    </source>
</reference>
<evidence type="ECO:0000313" key="3">
    <source>
        <dbReference type="EMBL" id="KAK8747485.1"/>
    </source>
</evidence>
<keyword evidence="4" id="KW-1185">Reference proteome</keyword>
<feature type="transmembrane region" description="Helical" evidence="2">
    <location>
        <begin position="117"/>
        <end position="137"/>
    </location>
</feature>
<comment type="caution">
    <text evidence="3">The sequence shown here is derived from an EMBL/GenBank/DDBJ whole genome shotgun (WGS) entry which is preliminary data.</text>
</comment>
<keyword evidence="2" id="KW-0812">Transmembrane</keyword>
<dbReference type="EMBL" id="JARKIK010000014">
    <property type="protein sequence ID" value="KAK8747485.1"/>
    <property type="molecule type" value="Genomic_DNA"/>
</dbReference>